<reference evidence="1" key="1">
    <citation type="journal article" date="2023" name="G3 (Bethesda)">
        <title>Whole genome assembly and annotation of the endangered Caribbean coral Acropora cervicornis.</title>
        <authorList>
            <person name="Selwyn J.D."/>
            <person name="Vollmer S.V."/>
        </authorList>
    </citation>
    <scope>NUCLEOTIDE SEQUENCE</scope>
    <source>
        <strain evidence="1">K2</strain>
    </source>
</reference>
<evidence type="ECO:0000313" key="1">
    <source>
        <dbReference type="EMBL" id="KAK2572166.1"/>
    </source>
</evidence>
<keyword evidence="2" id="KW-1185">Reference proteome</keyword>
<evidence type="ECO:0000313" key="2">
    <source>
        <dbReference type="Proteomes" id="UP001249851"/>
    </source>
</evidence>
<proteinExistence type="predicted"/>
<comment type="caution">
    <text evidence="1">The sequence shown here is derived from an EMBL/GenBank/DDBJ whole genome shotgun (WGS) entry which is preliminary data.</text>
</comment>
<gene>
    <name evidence="1" type="ORF">P5673_002376</name>
</gene>
<dbReference type="Proteomes" id="UP001249851">
    <property type="component" value="Unassembled WGS sequence"/>
</dbReference>
<reference evidence="1" key="2">
    <citation type="journal article" date="2023" name="Science">
        <title>Genomic signatures of disease resistance in endangered staghorn corals.</title>
        <authorList>
            <person name="Vollmer S.V."/>
            <person name="Selwyn J.D."/>
            <person name="Despard B.A."/>
            <person name="Roesel C.L."/>
        </authorList>
    </citation>
    <scope>NUCLEOTIDE SEQUENCE</scope>
    <source>
        <strain evidence="1">K2</strain>
    </source>
</reference>
<sequence>MCYLPVVGLWAHALKETKEAYGFSNSHLGGSLGKELETLVTNDVEGWKQLQDNLRGRACLTALKNFLGPLRVLLRSESTSDHVCQYSGKKLNETMDELVKVIRTTVVTIRRYVSHHSHVNLRGSAKVQHINMTRMTDLAARQMHSQNHHTPVSLRNFVLLELLERAMRNILSSRGCLNTARSLLTPCPVGDN</sequence>
<accession>A0AAD9R3P3</accession>
<name>A0AAD9R3P3_ACRCE</name>
<protein>
    <submittedName>
        <fullName evidence="1">Uncharacterized protein</fullName>
    </submittedName>
</protein>
<dbReference type="EMBL" id="JARQWQ010000004">
    <property type="protein sequence ID" value="KAK2572166.1"/>
    <property type="molecule type" value="Genomic_DNA"/>
</dbReference>
<dbReference type="AlphaFoldDB" id="A0AAD9R3P3"/>
<organism evidence="1 2">
    <name type="scientific">Acropora cervicornis</name>
    <name type="common">Staghorn coral</name>
    <dbReference type="NCBI Taxonomy" id="6130"/>
    <lineage>
        <taxon>Eukaryota</taxon>
        <taxon>Metazoa</taxon>
        <taxon>Cnidaria</taxon>
        <taxon>Anthozoa</taxon>
        <taxon>Hexacorallia</taxon>
        <taxon>Scleractinia</taxon>
        <taxon>Astrocoeniina</taxon>
        <taxon>Acroporidae</taxon>
        <taxon>Acropora</taxon>
    </lineage>
</organism>